<feature type="region of interest" description="Disordered" evidence="8">
    <location>
        <begin position="38"/>
        <end position="62"/>
    </location>
</feature>
<dbReference type="EMBL" id="HBHV01002354">
    <property type="protein sequence ID" value="CAE0010960.1"/>
    <property type="molecule type" value="Transcribed_RNA"/>
</dbReference>
<proteinExistence type="inferred from homology"/>
<reference evidence="9" key="1">
    <citation type="submission" date="2021-01" db="EMBL/GenBank/DDBJ databases">
        <authorList>
            <person name="Corre E."/>
            <person name="Pelletier E."/>
            <person name="Niang G."/>
            <person name="Scheremetjew M."/>
            <person name="Finn R."/>
            <person name="Kale V."/>
            <person name="Holt S."/>
            <person name="Cochrane G."/>
            <person name="Meng A."/>
            <person name="Brown T."/>
            <person name="Cohen L."/>
        </authorList>
    </citation>
    <scope>NUCLEOTIDE SEQUENCE</scope>
    <source>
        <strain evidence="9">RCC2336</strain>
    </source>
</reference>
<dbReference type="AlphaFoldDB" id="A0A7S2YXK0"/>
<evidence type="ECO:0000256" key="6">
    <source>
        <dbReference type="ARBA" id="ARBA00022840"/>
    </source>
</evidence>
<evidence type="ECO:0000256" key="4">
    <source>
        <dbReference type="ARBA" id="ARBA00022741"/>
    </source>
</evidence>
<feature type="region of interest" description="Disordered" evidence="8">
    <location>
        <begin position="268"/>
        <end position="307"/>
    </location>
</feature>
<dbReference type="Gene3D" id="3.40.50.300">
    <property type="entry name" value="P-loop containing nucleotide triphosphate hydrolases"/>
    <property type="match status" value="1"/>
</dbReference>
<comment type="similarity">
    <text evidence="1">Belongs to the shikimate kinase family.</text>
</comment>
<dbReference type="PANTHER" id="PTHR21087">
    <property type="entry name" value="SHIKIMATE KINASE"/>
    <property type="match status" value="1"/>
</dbReference>
<keyword evidence="4" id="KW-0547">Nucleotide-binding</keyword>
<dbReference type="CDD" id="cd00464">
    <property type="entry name" value="SK"/>
    <property type="match status" value="1"/>
</dbReference>
<dbReference type="PANTHER" id="PTHR21087:SF16">
    <property type="entry name" value="SHIKIMATE KINASE 1, CHLOROPLASTIC"/>
    <property type="match status" value="1"/>
</dbReference>
<dbReference type="InterPro" id="IPR000623">
    <property type="entry name" value="Shikimate_kinase/TSH1"/>
</dbReference>
<dbReference type="InterPro" id="IPR027417">
    <property type="entry name" value="P-loop_NTPase"/>
</dbReference>
<evidence type="ECO:0000256" key="5">
    <source>
        <dbReference type="ARBA" id="ARBA00022777"/>
    </source>
</evidence>
<evidence type="ECO:0000256" key="3">
    <source>
        <dbReference type="ARBA" id="ARBA00022679"/>
    </source>
</evidence>
<keyword evidence="2" id="KW-0028">Amino-acid biosynthesis</keyword>
<dbReference type="SUPFAM" id="SSF52540">
    <property type="entry name" value="P-loop containing nucleoside triphosphate hydrolases"/>
    <property type="match status" value="1"/>
</dbReference>
<dbReference type="GO" id="GO:0009073">
    <property type="term" value="P:aromatic amino acid family biosynthetic process"/>
    <property type="evidence" value="ECO:0007669"/>
    <property type="project" value="UniProtKB-KW"/>
</dbReference>
<evidence type="ECO:0000256" key="1">
    <source>
        <dbReference type="ARBA" id="ARBA00006997"/>
    </source>
</evidence>
<keyword evidence="3" id="KW-0808">Transferase</keyword>
<feature type="compositionally biased region" description="Basic and acidic residues" evidence="8">
    <location>
        <begin position="268"/>
        <end position="289"/>
    </location>
</feature>
<feature type="compositionally biased region" description="Basic and acidic residues" evidence="8">
    <location>
        <begin position="297"/>
        <end position="307"/>
    </location>
</feature>
<dbReference type="GO" id="GO:0004765">
    <property type="term" value="F:shikimate kinase activity"/>
    <property type="evidence" value="ECO:0007669"/>
    <property type="project" value="TreeGrafter"/>
</dbReference>
<dbReference type="GO" id="GO:0005829">
    <property type="term" value="C:cytosol"/>
    <property type="evidence" value="ECO:0007669"/>
    <property type="project" value="TreeGrafter"/>
</dbReference>
<dbReference type="InterPro" id="IPR031322">
    <property type="entry name" value="Shikimate/glucono_kinase"/>
</dbReference>
<organism evidence="9">
    <name type="scientific">Pycnococcus provasolii</name>
    <dbReference type="NCBI Taxonomy" id="41880"/>
    <lineage>
        <taxon>Eukaryota</taxon>
        <taxon>Viridiplantae</taxon>
        <taxon>Chlorophyta</taxon>
        <taxon>Pseudoscourfieldiophyceae</taxon>
        <taxon>Pseudoscourfieldiales</taxon>
        <taxon>Pycnococcaceae</taxon>
        <taxon>Pycnococcus</taxon>
    </lineage>
</organism>
<dbReference type="HAMAP" id="MF_00109">
    <property type="entry name" value="Shikimate_kinase"/>
    <property type="match status" value="1"/>
</dbReference>
<sequence length="307" mass="33056">MASFQMKTTHSYSASHFNLNARRNGYATRHVRVTPRVSAAKGFGGASSSSSSDKASLKKGSGGSEELKASILKELGDELSPKLENSSIFLVGMMGSGKSTVGRVLAEALNYTFVDADDTVEQVAGKSIPEVFADEGEEAFRELETACLREISSYVRCVVATGGGAAVRDTNWANMRVGVSVYLEGDAPLLAARALADGGSAARPMLKTDDPEVADEAKRLADLLATRRSRYELADVKVSIAAGKGKDDSKGASPEEVARRIMVGMRDAMEDKLRDDEARRLKSEARMEQEGLPDGFTRTDYKIRPME</sequence>
<dbReference type="PRINTS" id="PR01100">
    <property type="entry name" value="SHIKIMTKNASE"/>
</dbReference>
<dbReference type="Pfam" id="PF01202">
    <property type="entry name" value="SKI"/>
    <property type="match status" value="1"/>
</dbReference>
<evidence type="ECO:0000256" key="2">
    <source>
        <dbReference type="ARBA" id="ARBA00022605"/>
    </source>
</evidence>
<dbReference type="GO" id="GO:0005524">
    <property type="term" value="F:ATP binding"/>
    <property type="evidence" value="ECO:0007669"/>
    <property type="project" value="UniProtKB-KW"/>
</dbReference>
<evidence type="ECO:0000313" key="9">
    <source>
        <dbReference type="EMBL" id="CAE0010960.1"/>
    </source>
</evidence>
<protein>
    <recommendedName>
        <fullName evidence="10">Shikimate kinase</fullName>
    </recommendedName>
</protein>
<keyword evidence="7" id="KW-0057">Aromatic amino acid biosynthesis</keyword>
<keyword evidence="6" id="KW-0067">ATP-binding</keyword>
<evidence type="ECO:0000256" key="8">
    <source>
        <dbReference type="SAM" id="MobiDB-lite"/>
    </source>
</evidence>
<keyword evidence="5" id="KW-0418">Kinase</keyword>
<evidence type="ECO:0000256" key="7">
    <source>
        <dbReference type="ARBA" id="ARBA00023141"/>
    </source>
</evidence>
<feature type="compositionally biased region" description="Low complexity" evidence="8">
    <location>
        <begin position="38"/>
        <end position="54"/>
    </location>
</feature>
<dbReference type="GO" id="GO:0008652">
    <property type="term" value="P:amino acid biosynthetic process"/>
    <property type="evidence" value="ECO:0007669"/>
    <property type="project" value="UniProtKB-KW"/>
</dbReference>
<evidence type="ECO:0008006" key="10">
    <source>
        <dbReference type="Google" id="ProtNLM"/>
    </source>
</evidence>
<gene>
    <name evidence="9" type="ORF">PPRO1316_LOCUS1687</name>
</gene>
<accession>A0A7S2YXK0</accession>
<name>A0A7S2YXK0_9CHLO</name>